<comment type="caution">
    <text evidence="4">The sequence shown here is derived from an EMBL/GenBank/DDBJ whole genome shotgun (WGS) entry which is preliminary data.</text>
</comment>
<dbReference type="PANTHER" id="PTHR33495:SF2">
    <property type="entry name" value="ANTI-SIGMA FACTOR ANTAGONIST TM_1081-RELATED"/>
    <property type="match status" value="1"/>
</dbReference>
<dbReference type="PANTHER" id="PTHR33495">
    <property type="entry name" value="ANTI-SIGMA FACTOR ANTAGONIST TM_1081-RELATED-RELATED"/>
    <property type="match status" value="1"/>
</dbReference>
<proteinExistence type="inferred from homology"/>
<feature type="domain" description="STAS" evidence="3">
    <location>
        <begin position="30"/>
        <end position="127"/>
    </location>
</feature>
<dbReference type="InterPro" id="IPR002645">
    <property type="entry name" value="STAS_dom"/>
</dbReference>
<organism evidence="4 5">
    <name type="scientific">Actinocorallia herbida</name>
    <dbReference type="NCBI Taxonomy" id="58109"/>
    <lineage>
        <taxon>Bacteria</taxon>
        <taxon>Bacillati</taxon>
        <taxon>Actinomycetota</taxon>
        <taxon>Actinomycetes</taxon>
        <taxon>Streptosporangiales</taxon>
        <taxon>Thermomonosporaceae</taxon>
        <taxon>Actinocorallia</taxon>
    </lineage>
</organism>
<evidence type="ECO:0000256" key="2">
    <source>
        <dbReference type="RuleBase" id="RU003749"/>
    </source>
</evidence>
<dbReference type="Proteomes" id="UP000272400">
    <property type="component" value="Unassembled WGS sequence"/>
</dbReference>
<dbReference type="InterPro" id="IPR036513">
    <property type="entry name" value="STAS_dom_sf"/>
</dbReference>
<gene>
    <name evidence="4" type="ORF">EDD29_1581</name>
</gene>
<dbReference type="AlphaFoldDB" id="A0A3N1CRX9"/>
<evidence type="ECO:0000259" key="3">
    <source>
        <dbReference type="PROSITE" id="PS50801"/>
    </source>
</evidence>
<evidence type="ECO:0000313" key="4">
    <source>
        <dbReference type="EMBL" id="ROO84069.1"/>
    </source>
</evidence>
<dbReference type="Pfam" id="PF01740">
    <property type="entry name" value="STAS"/>
    <property type="match status" value="1"/>
</dbReference>
<dbReference type="PROSITE" id="PS50801">
    <property type="entry name" value="STAS"/>
    <property type="match status" value="1"/>
</dbReference>
<dbReference type="EMBL" id="RJKE01000001">
    <property type="protein sequence ID" value="ROO84069.1"/>
    <property type="molecule type" value="Genomic_DNA"/>
</dbReference>
<evidence type="ECO:0000313" key="5">
    <source>
        <dbReference type="Proteomes" id="UP000272400"/>
    </source>
</evidence>
<dbReference type="CDD" id="cd07043">
    <property type="entry name" value="STAS_anti-anti-sigma_factors"/>
    <property type="match status" value="1"/>
</dbReference>
<dbReference type="RefSeq" id="WP_170201317.1">
    <property type="nucleotide sequence ID" value="NZ_RJKE01000001.1"/>
</dbReference>
<protein>
    <recommendedName>
        <fullName evidence="2">Anti-sigma factor antagonist</fullName>
    </recommendedName>
</protein>
<dbReference type="InterPro" id="IPR003658">
    <property type="entry name" value="Anti-sigma_ant"/>
</dbReference>
<dbReference type="GO" id="GO:0043856">
    <property type="term" value="F:anti-sigma factor antagonist activity"/>
    <property type="evidence" value="ECO:0007669"/>
    <property type="project" value="InterPro"/>
</dbReference>
<comment type="similarity">
    <text evidence="1 2">Belongs to the anti-sigma-factor antagonist family.</text>
</comment>
<sequence>MRSGALRCHGAADDRALRAELVEGRHETAVVRVAGEIDLRSARTLRDHMSGVLQAGFTSIVIDFRGVTFCDASGLNALVALANRTAAHGGGVWLYGVRPAQRRLFEITGLHRRVPIADGVEDALTLAASGGGHHPGQSPENPYP</sequence>
<dbReference type="SUPFAM" id="SSF52091">
    <property type="entry name" value="SpoIIaa-like"/>
    <property type="match status" value="1"/>
</dbReference>
<keyword evidence="5" id="KW-1185">Reference proteome</keyword>
<reference evidence="4 5" key="1">
    <citation type="submission" date="2018-11" db="EMBL/GenBank/DDBJ databases">
        <title>Sequencing the genomes of 1000 actinobacteria strains.</title>
        <authorList>
            <person name="Klenk H.-P."/>
        </authorList>
    </citation>
    <scope>NUCLEOTIDE SEQUENCE [LARGE SCALE GENOMIC DNA]</scope>
    <source>
        <strain evidence="4 5">DSM 44254</strain>
    </source>
</reference>
<evidence type="ECO:0000256" key="1">
    <source>
        <dbReference type="ARBA" id="ARBA00009013"/>
    </source>
</evidence>
<name>A0A3N1CRX9_9ACTN</name>
<dbReference type="NCBIfam" id="TIGR00377">
    <property type="entry name" value="ant_ant_sig"/>
    <property type="match status" value="1"/>
</dbReference>
<dbReference type="Gene3D" id="3.30.750.24">
    <property type="entry name" value="STAS domain"/>
    <property type="match status" value="1"/>
</dbReference>
<accession>A0A3N1CRX9</accession>